<dbReference type="SUPFAM" id="SSF56059">
    <property type="entry name" value="Glutathione synthetase ATP-binding domain-like"/>
    <property type="match status" value="1"/>
</dbReference>
<evidence type="ECO:0000256" key="2">
    <source>
        <dbReference type="ARBA" id="ARBA00022598"/>
    </source>
</evidence>
<dbReference type="Gene3D" id="3.30.470.20">
    <property type="entry name" value="ATP-grasp fold, B domain"/>
    <property type="match status" value="1"/>
</dbReference>
<sequence>MRTILHLAGSPTDDFHAELSRLYAADCVSTLTDSARYRFLLAYVGPDGLWRFPAAFDPDSIAAASALPLRAALDHIAASGVDAALPQMFCRTGMTSYRALLDVLGIPYVGNTPTAMAITADKSIARSIVAGAGVDVPDAEVVRGVGATTLHPPMVVKPVDADNSVGVTLVRDPADLAAAVAVATQHSNAALVERYVELGREVRCGVVVDAGSLRCLPLEEYAVDPDVSPVRTARDKLARNESGELFLVAKDVSRAWVVPPDDPITSAVWEAARRCHVALGCRHYSLFDFRIDPVGRPWFLEAGLYNSFARGSVLTTMAAAAGIDPARLFDIALGELFA</sequence>
<keyword evidence="3" id="KW-0067">ATP-binding</keyword>
<evidence type="ECO:0000313" key="6">
    <source>
        <dbReference type="Proteomes" id="UP000186218"/>
    </source>
</evidence>
<dbReference type="InterPro" id="IPR013815">
    <property type="entry name" value="ATP_grasp_subdomain_1"/>
</dbReference>
<dbReference type="Pfam" id="PF07478">
    <property type="entry name" value="Dala_Dala_lig_C"/>
    <property type="match status" value="1"/>
</dbReference>
<dbReference type="InterPro" id="IPR011761">
    <property type="entry name" value="ATP-grasp"/>
</dbReference>
<dbReference type="GO" id="GO:0046872">
    <property type="term" value="F:metal ion binding"/>
    <property type="evidence" value="ECO:0007669"/>
    <property type="project" value="InterPro"/>
</dbReference>
<dbReference type="EMBL" id="FTNT01000012">
    <property type="protein sequence ID" value="SIS20071.1"/>
    <property type="molecule type" value="Genomic_DNA"/>
</dbReference>
<keyword evidence="6" id="KW-1185">Reference proteome</keyword>
<dbReference type="AlphaFoldDB" id="A0A1N7H5K4"/>
<keyword evidence="2 5" id="KW-0436">Ligase</keyword>
<feature type="domain" description="ATP-grasp" evidence="4">
    <location>
        <begin position="126"/>
        <end position="334"/>
    </location>
</feature>
<dbReference type="Gene3D" id="3.30.1490.20">
    <property type="entry name" value="ATP-grasp fold, A domain"/>
    <property type="match status" value="1"/>
</dbReference>
<dbReference type="GO" id="GO:0005524">
    <property type="term" value="F:ATP binding"/>
    <property type="evidence" value="ECO:0007669"/>
    <property type="project" value="UniProtKB-UniRule"/>
</dbReference>
<evidence type="ECO:0000259" key="4">
    <source>
        <dbReference type="PROSITE" id="PS50975"/>
    </source>
</evidence>
<reference evidence="5 6" key="1">
    <citation type="submission" date="2017-01" db="EMBL/GenBank/DDBJ databases">
        <authorList>
            <person name="Mah S.A."/>
            <person name="Swanson W.J."/>
            <person name="Moy G.W."/>
            <person name="Vacquier V.D."/>
        </authorList>
    </citation>
    <scope>NUCLEOTIDE SEQUENCE [LARGE SCALE GENOMIC DNA]</scope>
    <source>
        <strain evidence="5 6">CPCC 203464</strain>
    </source>
</reference>
<keyword evidence="3" id="KW-0547">Nucleotide-binding</keyword>
<dbReference type="InterPro" id="IPR011095">
    <property type="entry name" value="Dala_Dala_lig_C"/>
</dbReference>
<dbReference type="GO" id="GO:0008716">
    <property type="term" value="F:D-alanine-D-alanine ligase activity"/>
    <property type="evidence" value="ECO:0007669"/>
    <property type="project" value="InterPro"/>
</dbReference>
<accession>A0A1N7H5K4</accession>
<comment type="similarity">
    <text evidence="1">Belongs to the D-alanine--D-alanine ligase family.</text>
</comment>
<protein>
    <submittedName>
        <fullName evidence="5">D-alanine-D-alanine ligase</fullName>
    </submittedName>
</protein>
<evidence type="ECO:0000313" key="5">
    <source>
        <dbReference type="EMBL" id="SIS20071.1"/>
    </source>
</evidence>
<organism evidence="5 6">
    <name type="scientific">Williamsia sterculiae</name>
    <dbReference type="NCBI Taxonomy" id="1344003"/>
    <lineage>
        <taxon>Bacteria</taxon>
        <taxon>Bacillati</taxon>
        <taxon>Actinomycetota</taxon>
        <taxon>Actinomycetes</taxon>
        <taxon>Mycobacteriales</taxon>
        <taxon>Nocardiaceae</taxon>
        <taxon>Williamsia</taxon>
    </lineage>
</organism>
<dbReference type="PANTHER" id="PTHR23132">
    <property type="entry name" value="D-ALANINE--D-ALANINE LIGASE"/>
    <property type="match status" value="1"/>
</dbReference>
<evidence type="ECO:0000256" key="1">
    <source>
        <dbReference type="ARBA" id="ARBA00010871"/>
    </source>
</evidence>
<dbReference type="PROSITE" id="PS50975">
    <property type="entry name" value="ATP_GRASP"/>
    <property type="match status" value="1"/>
</dbReference>
<dbReference type="Proteomes" id="UP000186218">
    <property type="component" value="Unassembled WGS sequence"/>
</dbReference>
<dbReference type="Gene3D" id="3.40.50.20">
    <property type="match status" value="1"/>
</dbReference>
<proteinExistence type="inferred from homology"/>
<dbReference type="PANTHER" id="PTHR23132:SF23">
    <property type="entry name" value="D-ALANINE--D-ALANINE LIGASE B"/>
    <property type="match status" value="1"/>
</dbReference>
<dbReference type="STRING" id="1344003.SAMN05445060_3536"/>
<dbReference type="RefSeq" id="WP_076482258.1">
    <property type="nucleotide sequence ID" value="NZ_FTNT01000012.1"/>
</dbReference>
<evidence type="ECO:0000256" key="3">
    <source>
        <dbReference type="PROSITE-ProRule" id="PRU00409"/>
    </source>
</evidence>
<name>A0A1N7H5K4_9NOCA</name>
<gene>
    <name evidence="5" type="ORF">SAMN05445060_3536</name>
</gene>
<dbReference type="OrthoDB" id="9813261at2"/>